<keyword evidence="4" id="KW-1133">Transmembrane helix</keyword>
<feature type="transmembrane region" description="Helical" evidence="4">
    <location>
        <begin position="12"/>
        <end position="31"/>
    </location>
</feature>
<dbReference type="Pfam" id="PF13517">
    <property type="entry name" value="FG-GAP_3"/>
    <property type="match status" value="2"/>
</dbReference>
<dbReference type="EMBL" id="MEVT01000004">
    <property type="protein sequence ID" value="OGC63737.1"/>
    <property type="molecule type" value="Genomic_DNA"/>
</dbReference>
<dbReference type="PROSITE" id="PS51470">
    <property type="entry name" value="FG_GAP"/>
    <property type="match status" value="2"/>
</dbReference>
<gene>
    <name evidence="5" type="ORF">A2264_05185</name>
</gene>
<dbReference type="InterPro" id="IPR028994">
    <property type="entry name" value="Integrin_alpha_N"/>
</dbReference>
<dbReference type="InterPro" id="IPR013519">
    <property type="entry name" value="Int_alpha_beta-p"/>
</dbReference>
<dbReference type="GO" id="GO:0098609">
    <property type="term" value="P:cell-cell adhesion"/>
    <property type="evidence" value="ECO:0007669"/>
    <property type="project" value="TreeGrafter"/>
</dbReference>
<sequence length="809" mass="88424">MEYLSVKCENKGVRYLSRVIFLVLVVFLFRINSSGAASLTQVGTITNGGTFFGLPTSIGDINGDGYDDVAASYYSYGSFAGRVYVYYGGASFDNTNDATFTGEVANDYFGDSLNDPIILEDITNDNKIDLLTTGWNYSTGTGMLYAFYNKQFTSNTSAASADLRIIGNSTDRKYFGYGVGSGDYDGDGDSDIAVSSIPNSDFNTISIFVYQNNNGSYDFNDPWAQTTLSNVRFGAYYNGIKSGDFNGDGYDDILSGDNYFYTGYIGKDVFMLLSNGDGTFSEVDFTTTAGADYFGRSYSHGIGDLNNDGKDDYCGGAYNISTSAGRVFCWYGRETFSSSYNFSTANITLNGSTAYDSYGRAVHIEDLNNDGYPELLVGAYQTTAASGSRHGKFYVYKNSASGLDTTSAWISIIKTSGNTAFGNMIETGDLDADGWKDVAIVQGGGASGGSGASIINMYEISHGNPTIEVSGTASNTDLEGTAISGESGYTIKGVEWSTSSATPGTWTACTSANGAFDESTEEFSCDISSLEEGDRSVYIRSYDQNDVYMPSNLFLNKGFILDKDAPGENGQLIGLSKSSLKEIGSSTINSPSREFKLYFDTRDSTTGVKYIMLAQNEDFKDARWRDYDGDVKLGFDYDGKKNFYIRFKDEAGNVSDTFKQTIKVNTTPDLEITQIGTFVPDFSIYKNYFYTENLVRLIGNSEDTVVITVNGTEISRVTPYSNHWEYTHEFLTGKSNVKIESGEEKIEFTLTIDPSTQAVEIAVNTTEEIKPQIIQPTVEGISTQEVSENITQGKKAFWQTILEWVGIKY</sequence>
<dbReference type="PRINTS" id="PR01185">
    <property type="entry name" value="INTEGRINA"/>
</dbReference>
<evidence type="ECO:0000256" key="3">
    <source>
        <dbReference type="ARBA" id="ARBA00023180"/>
    </source>
</evidence>
<proteinExistence type="predicted"/>
<keyword evidence="4" id="KW-0812">Transmembrane</keyword>
<dbReference type="AlphaFoldDB" id="A0A1F4W2U9"/>
<evidence type="ECO:0000256" key="2">
    <source>
        <dbReference type="ARBA" id="ARBA00022737"/>
    </source>
</evidence>
<dbReference type="SUPFAM" id="SSF69318">
    <property type="entry name" value="Integrin alpha N-terminal domain"/>
    <property type="match status" value="3"/>
</dbReference>
<dbReference type="InterPro" id="IPR000413">
    <property type="entry name" value="Integrin_alpha"/>
</dbReference>
<dbReference type="GO" id="GO:0009897">
    <property type="term" value="C:external side of plasma membrane"/>
    <property type="evidence" value="ECO:0007669"/>
    <property type="project" value="TreeGrafter"/>
</dbReference>
<name>A0A1F4W2U9_UNCKA</name>
<dbReference type="SMART" id="SM00191">
    <property type="entry name" value="Int_alpha"/>
    <property type="match status" value="4"/>
</dbReference>
<organism evidence="5 6">
    <name type="scientific">candidate division WWE3 bacterium RIFOXYA2_FULL_46_9</name>
    <dbReference type="NCBI Taxonomy" id="1802636"/>
    <lineage>
        <taxon>Bacteria</taxon>
        <taxon>Katanobacteria</taxon>
    </lineage>
</organism>
<evidence type="ECO:0000256" key="4">
    <source>
        <dbReference type="SAM" id="Phobius"/>
    </source>
</evidence>
<dbReference type="GO" id="GO:0008305">
    <property type="term" value="C:integrin complex"/>
    <property type="evidence" value="ECO:0007669"/>
    <property type="project" value="InterPro"/>
</dbReference>
<evidence type="ECO:0000313" key="5">
    <source>
        <dbReference type="EMBL" id="OGC63737.1"/>
    </source>
</evidence>
<comment type="caution">
    <text evidence="5">The sequence shown here is derived from an EMBL/GenBank/DDBJ whole genome shotgun (WGS) entry which is preliminary data.</text>
</comment>
<keyword evidence="2" id="KW-0677">Repeat</keyword>
<dbReference type="PANTHER" id="PTHR23220">
    <property type="entry name" value="INTEGRIN ALPHA"/>
    <property type="match status" value="1"/>
</dbReference>
<dbReference type="GO" id="GO:0033627">
    <property type="term" value="P:cell adhesion mediated by integrin"/>
    <property type="evidence" value="ECO:0007669"/>
    <property type="project" value="TreeGrafter"/>
</dbReference>
<evidence type="ECO:0000313" key="6">
    <source>
        <dbReference type="Proteomes" id="UP000176614"/>
    </source>
</evidence>
<evidence type="ECO:0008006" key="7">
    <source>
        <dbReference type="Google" id="ProtNLM"/>
    </source>
</evidence>
<dbReference type="GO" id="GO:0007160">
    <property type="term" value="P:cell-matrix adhesion"/>
    <property type="evidence" value="ECO:0007669"/>
    <property type="project" value="TreeGrafter"/>
</dbReference>
<dbReference type="PANTHER" id="PTHR23220:SF122">
    <property type="entry name" value="INTEGRIN ALPHA-PS1"/>
    <property type="match status" value="1"/>
</dbReference>
<dbReference type="InterPro" id="IPR013517">
    <property type="entry name" value="FG-GAP"/>
</dbReference>
<reference evidence="5 6" key="1">
    <citation type="journal article" date="2016" name="Nat. Commun.">
        <title>Thousands of microbial genomes shed light on interconnected biogeochemical processes in an aquifer system.</title>
        <authorList>
            <person name="Anantharaman K."/>
            <person name="Brown C.T."/>
            <person name="Hug L.A."/>
            <person name="Sharon I."/>
            <person name="Castelle C.J."/>
            <person name="Probst A.J."/>
            <person name="Thomas B.C."/>
            <person name="Singh A."/>
            <person name="Wilkins M.J."/>
            <person name="Karaoz U."/>
            <person name="Brodie E.L."/>
            <person name="Williams K.H."/>
            <person name="Hubbard S.S."/>
            <person name="Banfield J.F."/>
        </authorList>
    </citation>
    <scope>NUCLEOTIDE SEQUENCE [LARGE SCALE GENOMIC DNA]</scope>
</reference>
<keyword evidence="1" id="KW-0732">Signal</keyword>
<accession>A0A1F4W2U9</accession>
<protein>
    <recommendedName>
        <fullName evidence="7">FG-GAP repeat protein</fullName>
    </recommendedName>
</protein>
<dbReference type="Proteomes" id="UP000176614">
    <property type="component" value="Unassembled WGS sequence"/>
</dbReference>
<keyword evidence="4" id="KW-0472">Membrane</keyword>
<dbReference type="Gene3D" id="2.130.10.130">
    <property type="entry name" value="Integrin alpha, N-terminal"/>
    <property type="match status" value="3"/>
</dbReference>
<dbReference type="GO" id="GO:0005178">
    <property type="term" value="F:integrin binding"/>
    <property type="evidence" value="ECO:0007669"/>
    <property type="project" value="TreeGrafter"/>
</dbReference>
<dbReference type="GO" id="GO:0007229">
    <property type="term" value="P:integrin-mediated signaling pathway"/>
    <property type="evidence" value="ECO:0007669"/>
    <property type="project" value="TreeGrafter"/>
</dbReference>
<evidence type="ECO:0000256" key="1">
    <source>
        <dbReference type="ARBA" id="ARBA00022729"/>
    </source>
</evidence>
<keyword evidence="3" id="KW-0325">Glycoprotein</keyword>
<dbReference type="Pfam" id="PF01839">
    <property type="entry name" value="FG-GAP"/>
    <property type="match status" value="1"/>
</dbReference>